<dbReference type="InterPro" id="IPR035906">
    <property type="entry name" value="MetI-like_sf"/>
</dbReference>
<evidence type="ECO:0000259" key="8">
    <source>
        <dbReference type="PROSITE" id="PS50928"/>
    </source>
</evidence>
<dbReference type="Gene3D" id="1.10.3720.10">
    <property type="entry name" value="MetI-like"/>
    <property type="match status" value="1"/>
</dbReference>
<dbReference type="AlphaFoldDB" id="A0A1M4T985"/>
<keyword evidence="6 7" id="KW-0472">Membrane</keyword>
<evidence type="ECO:0000313" key="10">
    <source>
        <dbReference type="Proteomes" id="UP000184196"/>
    </source>
</evidence>
<evidence type="ECO:0000256" key="3">
    <source>
        <dbReference type="ARBA" id="ARBA00022475"/>
    </source>
</evidence>
<evidence type="ECO:0000256" key="5">
    <source>
        <dbReference type="ARBA" id="ARBA00022989"/>
    </source>
</evidence>
<feature type="transmembrane region" description="Helical" evidence="7">
    <location>
        <begin position="249"/>
        <end position="267"/>
    </location>
</feature>
<reference evidence="10" key="1">
    <citation type="submission" date="2016-11" db="EMBL/GenBank/DDBJ databases">
        <authorList>
            <person name="Varghese N."/>
            <person name="Submissions S."/>
        </authorList>
    </citation>
    <scope>NUCLEOTIDE SEQUENCE [LARGE SCALE GENOMIC DNA]</scope>
    <source>
        <strain evidence="10">DSM 11792</strain>
    </source>
</reference>
<dbReference type="RefSeq" id="WP_073162583.1">
    <property type="nucleotide sequence ID" value="NZ_FQUW01000005.1"/>
</dbReference>
<dbReference type="PROSITE" id="PS50928">
    <property type="entry name" value="ABC_TM1"/>
    <property type="match status" value="1"/>
</dbReference>
<dbReference type="Proteomes" id="UP000184196">
    <property type="component" value="Unassembled WGS sequence"/>
</dbReference>
<evidence type="ECO:0000256" key="7">
    <source>
        <dbReference type="RuleBase" id="RU363032"/>
    </source>
</evidence>
<keyword evidence="3" id="KW-1003">Cell membrane</keyword>
<feature type="transmembrane region" description="Helical" evidence="7">
    <location>
        <begin position="95"/>
        <end position="118"/>
    </location>
</feature>
<dbReference type="PANTHER" id="PTHR47737">
    <property type="entry name" value="GLYCINE BETAINE/PROLINE BETAINE TRANSPORT SYSTEM PERMEASE PROTEIN PROW"/>
    <property type="match status" value="1"/>
</dbReference>
<proteinExistence type="inferred from homology"/>
<evidence type="ECO:0000256" key="2">
    <source>
        <dbReference type="ARBA" id="ARBA00022448"/>
    </source>
</evidence>
<keyword evidence="10" id="KW-1185">Reference proteome</keyword>
<feature type="transmembrane region" description="Helical" evidence="7">
    <location>
        <begin position="139"/>
        <end position="166"/>
    </location>
</feature>
<dbReference type="GO" id="GO:0043190">
    <property type="term" value="C:ATP-binding cassette (ABC) transporter complex"/>
    <property type="evidence" value="ECO:0007669"/>
    <property type="project" value="TreeGrafter"/>
</dbReference>
<accession>A0A1M4T985</accession>
<dbReference type="CDD" id="cd06261">
    <property type="entry name" value="TM_PBP2"/>
    <property type="match status" value="1"/>
</dbReference>
<sequence>MFPASLQFHIAPYIDAFVKWITVQWGTFFSSLSNIILKTLLQIQAILLFIPWWFWIALVAGICWYQGRKLLNTAGLLILLLSIGVFGLWEAAMETLAIVITSVIISLVLGIPLGIIMAESRRVNSITTPLLDAMQTMPSFVYLIPAMMLFSLGKVPAVIATVIYAAPPVVRLTSLGIRQVSETILEAARAFGATSWQLMYEVKLPLAMPSILAGVNQTTMMALAMVVIASMIGAGGVGEHVLLAINRVAVGKGFEAGLAIVAMAIVIDRLTQGFARRWQPPHAG</sequence>
<dbReference type="PANTHER" id="PTHR47737:SF1">
    <property type="entry name" value="GLYCINE BETAINE_PROLINE BETAINE TRANSPORT SYSTEM PERMEASE PROTEIN PROW"/>
    <property type="match status" value="1"/>
</dbReference>
<feature type="transmembrane region" description="Helical" evidence="7">
    <location>
        <begin position="218"/>
        <end position="237"/>
    </location>
</feature>
<keyword evidence="2 7" id="KW-0813">Transport</keyword>
<comment type="similarity">
    <text evidence="7">Belongs to the binding-protein-dependent transport system permease family.</text>
</comment>
<protein>
    <submittedName>
        <fullName evidence="9">Glycine betaine/proline transport system permease protein</fullName>
    </submittedName>
</protein>
<dbReference type="GO" id="GO:0015226">
    <property type="term" value="F:carnitine transmembrane transporter activity"/>
    <property type="evidence" value="ECO:0007669"/>
    <property type="project" value="TreeGrafter"/>
</dbReference>
<feature type="transmembrane region" description="Helical" evidence="7">
    <location>
        <begin position="70"/>
        <end position="89"/>
    </location>
</feature>
<evidence type="ECO:0000256" key="6">
    <source>
        <dbReference type="ARBA" id="ARBA00023136"/>
    </source>
</evidence>
<dbReference type="Pfam" id="PF00528">
    <property type="entry name" value="BPD_transp_1"/>
    <property type="match status" value="1"/>
</dbReference>
<dbReference type="FunFam" id="1.10.3720.10:FF:000001">
    <property type="entry name" value="Glycine betaine ABC transporter, permease"/>
    <property type="match status" value="1"/>
</dbReference>
<dbReference type="SUPFAM" id="SSF161098">
    <property type="entry name" value="MetI-like"/>
    <property type="match status" value="1"/>
</dbReference>
<dbReference type="EMBL" id="FQUW01000005">
    <property type="protein sequence ID" value="SHE40898.1"/>
    <property type="molecule type" value="Genomic_DNA"/>
</dbReference>
<name>A0A1M4T985_9FIRM</name>
<dbReference type="OrthoDB" id="9801163at2"/>
<dbReference type="InterPro" id="IPR000515">
    <property type="entry name" value="MetI-like"/>
</dbReference>
<evidence type="ECO:0000256" key="4">
    <source>
        <dbReference type="ARBA" id="ARBA00022692"/>
    </source>
</evidence>
<comment type="subcellular location">
    <subcellularLocation>
        <location evidence="7">Cell membrane</location>
        <topology evidence="7">Multi-pass membrane protein</topology>
    </subcellularLocation>
    <subcellularLocation>
        <location evidence="1">Membrane</location>
        <topology evidence="1">Multi-pass membrane protein</topology>
    </subcellularLocation>
</comment>
<dbReference type="GO" id="GO:0015871">
    <property type="term" value="P:choline transport"/>
    <property type="evidence" value="ECO:0007669"/>
    <property type="project" value="TreeGrafter"/>
</dbReference>
<keyword evidence="4 7" id="KW-0812">Transmembrane</keyword>
<keyword evidence="5 7" id="KW-1133">Transmembrane helix</keyword>
<dbReference type="GO" id="GO:0031460">
    <property type="term" value="P:glycine betaine transport"/>
    <property type="evidence" value="ECO:0007669"/>
    <property type="project" value="TreeGrafter"/>
</dbReference>
<evidence type="ECO:0000256" key="1">
    <source>
        <dbReference type="ARBA" id="ARBA00004141"/>
    </source>
</evidence>
<dbReference type="GO" id="GO:0005275">
    <property type="term" value="F:amine transmembrane transporter activity"/>
    <property type="evidence" value="ECO:0007669"/>
    <property type="project" value="TreeGrafter"/>
</dbReference>
<gene>
    <name evidence="9" type="ORF">SAMN02745218_00254</name>
</gene>
<feature type="transmembrane region" description="Helical" evidence="7">
    <location>
        <begin position="41"/>
        <end position="63"/>
    </location>
</feature>
<organism evidence="9 10">
    <name type="scientific">Desulfofundulus australicus DSM 11792</name>
    <dbReference type="NCBI Taxonomy" id="1121425"/>
    <lineage>
        <taxon>Bacteria</taxon>
        <taxon>Bacillati</taxon>
        <taxon>Bacillota</taxon>
        <taxon>Clostridia</taxon>
        <taxon>Eubacteriales</taxon>
        <taxon>Peptococcaceae</taxon>
        <taxon>Desulfofundulus</taxon>
    </lineage>
</organism>
<feature type="domain" description="ABC transmembrane type-1" evidence="8">
    <location>
        <begin position="92"/>
        <end position="271"/>
    </location>
</feature>
<evidence type="ECO:0000313" key="9">
    <source>
        <dbReference type="EMBL" id="SHE40898.1"/>
    </source>
</evidence>